<evidence type="ECO:0000313" key="6">
    <source>
        <dbReference type="EMBL" id="KAE8371082.1"/>
    </source>
</evidence>
<comment type="cofactor">
    <cofactor evidence="1">
        <name>FAD</name>
        <dbReference type="ChEBI" id="CHEBI:57692"/>
    </cofactor>
</comment>
<dbReference type="GO" id="GO:0050661">
    <property type="term" value="F:NADP binding"/>
    <property type="evidence" value="ECO:0007669"/>
    <property type="project" value="InterPro"/>
</dbReference>
<dbReference type="InterPro" id="IPR036188">
    <property type="entry name" value="FAD/NAD-bd_sf"/>
</dbReference>
<reference evidence="6 7" key="1">
    <citation type="submission" date="2019-04" db="EMBL/GenBank/DDBJ databases">
        <title>Friends and foes A comparative genomics studyof 23 Aspergillus species from section Flavi.</title>
        <authorList>
            <consortium name="DOE Joint Genome Institute"/>
            <person name="Kjaerbolling I."/>
            <person name="Vesth T."/>
            <person name="Frisvad J.C."/>
            <person name="Nybo J.L."/>
            <person name="Theobald S."/>
            <person name="Kildgaard S."/>
            <person name="Isbrandt T."/>
            <person name="Kuo A."/>
            <person name="Sato A."/>
            <person name="Lyhne E.K."/>
            <person name="Kogle M.E."/>
            <person name="Wiebenga A."/>
            <person name="Kun R.S."/>
            <person name="Lubbers R.J."/>
            <person name="Makela M.R."/>
            <person name="Barry K."/>
            <person name="Chovatia M."/>
            <person name="Clum A."/>
            <person name="Daum C."/>
            <person name="Haridas S."/>
            <person name="He G."/>
            <person name="LaButti K."/>
            <person name="Lipzen A."/>
            <person name="Mondo S."/>
            <person name="Riley R."/>
            <person name="Salamov A."/>
            <person name="Simmons B.A."/>
            <person name="Magnuson J.K."/>
            <person name="Henrissat B."/>
            <person name="Mortensen U.H."/>
            <person name="Larsen T.O."/>
            <person name="Devries R.P."/>
            <person name="Grigoriev I.V."/>
            <person name="Machida M."/>
            <person name="Baker S.E."/>
            <person name="Andersen M.R."/>
        </authorList>
    </citation>
    <scope>NUCLEOTIDE SEQUENCE [LARGE SCALE GENOMIC DNA]</scope>
    <source>
        <strain evidence="6 7">IBT 29228</strain>
    </source>
</reference>
<name>A0A5N7AMH5_9EURO</name>
<dbReference type="GO" id="GO:0004499">
    <property type="term" value="F:N,N-dimethylaniline monooxygenase activity"/>
    <property type="evidence" value="ECO:0007669"/>
    <property type="project" value="InterPro"/>
</dbReference>
<evidence type="ECO:0000256" key="3">
    <source>
        <dbReference type="ARBA" id="ARBA00022630"/>
    </source>
</evidence>
<keyword evidence="7" id="KW-1185">Reference proteome</keyword>
<evidence type="ECO:0000256" key="1">
    <source>
        <dbReference type="ARBA" id="ARBA00001974"/>
    </source>
</evidence>
<keyword evidence="4" id="KW-0274">FAD</keyword>
<keyword evidence="3" id="KW-0285">Flavoprotein</keyword>
<evidence type="ECO:0000256" key="2">
    <source>
        <dbReference type="ARBA" id="ARBA00010139"/>
    </source>
</evidence>
<dbReference type="GO" id="GO:0050660">
    <property type="term" value="F:flavin adenine dinucleotide binding"/>
    <property type="evidence" value="ECO:0007669"/>
    <property type="project" value="InterPro"/>
</dbReference>
<evidence type="ECO:0000313" key="7">
    <source>
        <dbReference type="Proteomes" id="UP000326198"/>
    </source>
</evidence>
<dbReference type="PANTHER" id="PTHR42877">
    <property type="entry name" value="L-ORNITHINE N(5)-MONOOXYGENASE-RELATED"/>
    <property type="match status" value="1"/>
</dbReference>
<organism evidence="6 7">
    <name type="scientific">Aspergillus bertholletiae</name>
    <dbReference type="NCBI Taxonomy" id="1226010"/>
    <lineage>
        <taxon>Eukaryota</taxon>
        <taxon>Fungi</taxon>
        <taxon>Dikarya</taxon>
        <taxon>Ascomycota</taxon>
        <taxon>Pezizomycotina</taxon>
        <taxon>Eurotiomycetes</taxon>
        <taxon>Eurotiomycetidae</taxon>
        <taxon>Eurotiales</taxon>
        <taxon>Aspergillaceae</taxon>
        <taxon>Aspergillus</taxon>
        <taxon>Aspergillus subgen. Circumdati</taxon>
    </lineage>
</organism>
<evidence type="ECO:0008006" key="8">
    <source>
        <dbReference type="Google" id="ProtNLM"/>
    </source>
</evidence>
<gene>
    <name evidence="6" type="ORF">BDV26DRAFT_299123</name>
</gene>
<dbReference type="InterPro" id="IPR051209">
    <property type="entry name" value="FAD-bind_Monooxygenase_sf"/>
</dbReference>
<evidence type="ECO:0000256" key="5">
    <source>
        <dbReference type="ARBA" id="ARBA00023002"/>
    </source>
</evidence>
<dbReference type="PANTHER" id="PTHR42877:SF10">
    <property type="entry name" value="L-ORNITHINE N(5)-OXYGENASE"/>
    <property type="match status" value="1"/>
</dbReference>
<dbReference type="OrthoDB" id="74360at2759"/>
<protein>
    <recommendedName>
        <fullName evidence="8">L-ornithine N(5)-oxygenase</fullName>
    </recommendedName>
</protein>
<dbReference type="EMBL" id="ML736485">
    <property type="protein sequence ID" value="KAE8371082.1"/>
    <property type="molecule type" value="Genomic_DNA"/>
</dbReference>
<accession>A0A5N7AMH5</accession>
<dbReference type="Gene3D" id="3.50.50.60">
    <property type="entry name" value="FAD/NAD(P)-binding domain"/>
    <property type="match status" value="2"/>
</dbReference>
<dbReference type="Proteomes" id="UP000326198">
    <property type="component" value="Unassembled WGS sequence"/>
</dbReference>
<keyword evidence="5" id="KW-0560">Oxidoreductase</keyword>
<dbReference type="InterPro" id="IPR020946">
    <property type="entry name" value="Flavin_mOase-like"/>
</dbReference>
<dbReference type="SUPFAM" id="SSF51905">
    <property type="entry name" value="FAD/NAD(P)-binding domain"/>
    <property type="match status" value="2"/>
</dbReference>
<comment type="similarity">
    <text evidence="2">Belongs to the FAD-binding monooxygenase family.</text>
</comment>
<sequence length="520" mass="58227">MQHKHEISNNFNLATDNCSIKNDTYQYYPVVIIGAGISGIAAACRLKQELGLDQFKVFEKEAGIGGTWLTHQYPGVACDIPASLYSFSFAQNPNWTTLKPSGREILNYLASVCRQFDIEKNIQLRTEIRTLEWIEESQEWEITTLQQHPVSSQSAKKQVIWARAVVSAAGKLNQPRLSTIGIPGIEHFKGDVIHTSQWNKNIDLSGKNVVVLGSGCSAAQVIPELVSPRHNVKSVTQLMRSSPWVFPNLLSPAALGLWETYMPWMLRHIPGLTRIVRTVILLVVELQYYRIKRSAFSPNSRLKDKLLQYMRRSVPETYYEILTPGYEVGCKRIVHDAGWFQSLQHPKVTLSISSVKRVDDHTIVINSTSNGPGSDPVEVCVPADAIILATGYNTSTLFHGIRIIGKYGKNLHHLWEERGGPHAYMGIAVDHFPNFFMLFGPNSSSGHSSAIVNIENSMNYCLKFIRGIVTGEISSWEVKIASCKQWTSKIQDASAKSIWVSGGCTNWYVDQAGWNSMIYP</sequence>
<proteinExistence type="inferred from homology"/>
<dbReference type="AlphaFoldDB" id="A0A5N7AMH5"/>
<evidence type="ECO:0000256" key="4">
    <source>
        <dbReference type="ARBA" id="ARBA00022827"/>
    </source>
</evidence>
<dbReference type="Pfam" id="PF00743">
    <property type="entry name" value="FMO-like"/>
    <property type="match status" value="1"/>
</dbReference>